<dbReference type="EMBL" id="CAFBLM010000079">
    <property type="protein sequence ID" value="CAB4879776.1"/>
    <property type="molecule type" value="Genomic_DNA"/>
</dbReference>
<gene>
    <name evidence="1" type="ORF">UFOPK3401_01338</name>
</gene>
<name>A0A6J7EA31_9ZZZZ</name>
<protein>
    <submittedName>
        <fullName evidence="1">Unannotated protein</fullName>
    </submittedName>
</protein>
<organism evidence="1">
    <name type="scientific">freshwater metagenome</name>
    <dbReference type="NCBI Taxonomy" id="449393"/>
    <lineage>
        <taxon>unclassified sequences</taxon>
        <taxon>metagenomes</taxon>
        <taxon>ecological metagenomes</taxon>
    </lineage>
</organism>
<accession>A0A6J7EA31</accession>
<evidence type="ECO:0000313" key="1">
    <source>
        <dbReference type="EMBL" id="CAB4879776.1"/>
    </source>
</evidence>
<sequence length="109" mass="10661">MAVTFAPLQLPTRATVQPARRTFVAYVAASPGVDVPLSTSTSRLGADVGVALGVVEALALGDGVGVVGLGLCVVDAVGLGELVALAEGCGDVGLNVGSPMGVFSPAPWS</sequence>
<dbReference type="AlphaFoldDB" id="A0A6J7EA31"/>
<proteinExistence type="predicted"/>
<reference evidence="1" key="1">
    <citation type="submission" date="2020-05" db="EMBL/GenBank/DDBJ databases">
        <authorList>
            <person name="Chiriac C."/>
            <person name="Salcher M."/>
            <person name="Ghai R."/>
            <person name="Kavagutti S V."/>
        </authorList>
    </citation>
    <scope>NUCLEOTIDE SEQUENCE</scope>
</reference>